<dbReference type="Gene3D" id="3.40.50.300">
    <property type="entry name" value="P-loop containing nucleotide triphosphate hydrolases"/>
    <property type="match status" value="1"/>
</dbReference>
<dbReference type="VEuPathDB" id="TriTrypDB:ADEAN_001050100"/>
<keyword evidence="1" id="KW-0233">DNA recombination</keyword>
<dbReference type="PANTHER" id="PTHR47642">
    <property type="entry name" value="ATP-DEPENDENT DNA HELICASE"/>
    <property type="match status" value="1"/>
</dbReference>
<dbReference type="Proteomes" id="UP000515908">
    <property type="component" value="Chromosome 29"/>
</dbReference>
<dbReference type="AlphaFoldDB" id="A0A7G2CTS9"/>
<feature type="compositionally biased region" description="Polar residues" evidence="2">
    <location>
        <begin position="371"/>
        <end position="380"/>
    </location>
</feature>
<dbReference type="PANTHER" id="PTHR47642:SF5">
    <property type="entry name" value="ATP-DEPENDENT DNA HELICASE"/>
    <property type="match status" value="1"/>
</dbReference>
<accession>A0A7G2CTS9</accession>
<dbReference type="InterPro" id="IPR027417">
    <property type="entry name" value="P-loop_NTPase"/>
</dbReference>
<name>A0A7G2CTS9_9TRYP</name>
<dbReference type="GO" id="GO:0006310">
    <property type="term" value="P:DNA recombination"/>
    <property type="evidence" value="ECO:0007669"/>
    <property type="project" value="UniProtKB-KW"/>
</dbReference>
<evidence type="ECO:0000256" key="1">
    <source>
        <dbReference type="ARBA" id="ARBA00023172"/>
    </source>
</evidence>
<keyword evidence="4" id="KW-1185">Reference proteome</keyword>
<feature type="compositionally biased region" description="Basic residues" evidence="2">
    <location>
        <begin position="260"/>
        <end position="270"/>
    </location>
</feature>
<reference evidence="3 4" key="1">
    <citation type="submission" date="2020-08" db="EMBL/GenBank/DDBJ databases">
        <authorList>
            <person name="Newling K."/>
            <person name="Davey J."/>
            <person name="Forrester S."/>
        </authorList>
    </citation>
    <scope>NUCLEOTIDE SEQUENCE [LARGE SCALE GENOMIC DNA]</scope>
    <source>
        <strain evidence="4">Crithidia deanei Carvalho (ATCC PRA-265)</strain>
    </source>
</reference>
<dbReference type="EMBL" id="LR877173">
    <property type="protein sequence ID" value="CAD2222945.1"/>
    <property type="molecule type" value="Genomic_DNA"/>
</dbReference>
<feature type="compositionally biased region" description="Basic residues" evidence="2">
    <location>
        <begin position="318"/>
        <end position="331"/>
    </location>
</feature>
<proteinExistence type="predicted"/>
<organism evidence="3 4">
    <name type="scientific">Angomonas deanei</name>
    <dbReference type="NCBI Taxonomy" id="59799"/>
    <lineage>
        <taxon>Eukaryota</taxon>
        <taxon>Discoba</taxon>
        <taxon>Euglenozoa</taxon>
        <taxon>Kinetoplastea</taxon>
        <taxon>Metakinetoplastina</taxon>
        <taxon>Trypanosomatida</taxon>
        <taxon>Trypanosomatidae</taxon>
        <taxon>Strigomonadinae</taxon>
        <taxon>Angomonas</taxon>
    </lineage>
</organism>
<feature type="region of interest" description="Disordered" evidence="2">
    <location>
        <begin position="236"/>
        <end position="402"/>
    </location>
</feature>
<dbReference type="CDD" id="cd18809">
    <property type="entry name" value="SF1_C_RecD"/>
    <property type="match status" value="1"/>
</dbReference>
<evidence type="ECO:0000256" key="2">
    <source>
        <dbReference type="SAM" id="MobiDB-lite"/>
    </source>
</evidence>
<dbReference type="InterPro" id="IPR051055">
    <property type="entry name" value="PIF1_helicase"/>
</dbReference>
<gene>
    <name evidence="3" type="ORF">ADEAN_001050100</name>
</gene>
<evidence type="ECO:0000313" key="3">
    <source>
        <dbReference type="EMBL" id="CAD2222945.1"/>
    </source>
</evidence>
<feature type="compositionally biased region" description="Basic and acidic residues" evidence="2">
    <location>
        <begin position="246"/>
        <end position="259"/>
    </location>
</feature>
<dbReference type="SUPFAM" id="SSF52540">
    <property type="entry name" value="P-loop containing nucleoside triphosphate hydrolases"/>
    <property type="match status" value="1"/>
</dbReference>
<feature type="compositionally biased region" description="Polar residues" evidence="2">
    <location>
        <begin position="293"/>
        <end position="302"/>
    </location>
</feature>
<feature type="compositionally biased region" description="Basic residues" evidence="2">
    <location>
        <begin position="393"/>
        <end position="402"/>
    </location>
</feature>
<sequence>MLYPGGLTPQGIQQLRLPIILFDIPSQANQDLIDSLEKDEKNNLKKGTLAKRKKPLPPCVCLYLSPTRVDWYSGAAAGTTVSEDEANLKKTEDDEDSTNTKKKKDTGNNIIATRWQLPLRLAWAVTVHKSQGLTIPKLEIDMKKFFSPGQAYVALSRGKELKDIHVLHYSINAIRVCPVAKQFYKDLEKNKQPGVVGVYYKNQYSDQLDREKEQQEKEVEESESFLVGLLEDAMEASETTVQQQNEKSDEGTATTEKKGKGGKKKKKTKKVKEVEVEEESPLNSVLGEAMEVHNNNNNSVFSLQPPAEEDDEILDRSGKKKKEKTKNKKTEKKTTPKKSAAPADKKKNEEEESPLNSVLGEAMEVHNNNNIFHSSFSLQPPTEEDDRLDRSVKSNKKSKRPK</sequence>
<protein>
    <submittedName>
        <fullName evidence="3">Uncharacterized protein</fullName>
    </submittedName>
</protein>
<evidence type="ECO:0000313" key="4">
    <source>
        <dbReference type="Proteomes" id="UP000515908"/>
    </source>
</evidence>
<feature type="region of interest" description="Disordered" evidence="2">
    <location>
        <begin position="83"/>
        <end position="105"/>
    </location>
</feature>